<accession>A0ABQ4EL27</accession>
<evidence type="ECO:0000313" key="2">
    <source>
        <dbReference type="Proteomes" id="UP000621500"/>
    </source>
</evidence>
<keyword evidence="2" id="KW-1185">Reference proteome</keyword>
<organism evidence="1 2">
    <name type="scientific">Plantactinospora mayteni</name>
    <dbReference type="NCBI Taxonomy" id="566021"/>
    <lineage>
        <taxon>Bacteria</taxon>
        <taxon>Bacillati</taxon>
        <taxon>Actinomycetota</taxon>
        <taxon>Actinomycetes</taxon>
        <taxon>Micromonosporales</taxon>
        <taxon>Micromonosporaceae</taxon>
        <taxon>Plantactinospora</taxon>
    </lineage>
</organism>
<evidence type="ECO:0000313" key="1">
    <source>
        <dbReference type="EMBL" id="GIG95400.1"/>
    </source>
</evidence>
<dbReference type="RefSeq" id="WP_344922183.1">
    <property type="nucleotide sequence ID" value="NZ_BAAAZQ010000032.1"/>
</dbReference>
<reference evidence="1 2" key="1">
    <citation type="submission" date="2021-01" db="EMBL/GenBank/DDBJ databases">
        <title>Whole genome shotgun sequence of Plantactinospora mayteni NBRC 109088.</title>
        <authorList>
            <person name="Komaki H."/>
            <person name="Tamura T."/>
        </authorList>
    </citation>
    <scope>NUCLEOTIDE SEQUENCE [LARGE SCALE GENOMIC DNA]</scope>
    <source>
        <strain evidence="1 2">NBRC 109088</strain>
    </source>
</reference>
<gene>
    <name evidence="1" type="ORF">Pma05_19730</name>
</gene>
<name>A0ABQ4EL27_9ACTN</name>
<proteinExistence type="predicted"/>
<protein>
    <submittedName>
        <fullName evidence="1">Uncharacterized protein</fullName>
    </submittedName>
</protein>
<dbReference type="Proteomes" id="UP000621500">
    <property type="component" value="Unassembled WGS sequence"/>
</dbReference>
<sequence length="62" mass="6945">MGCWLIGYDMAIVNDQDQELLSVSTVEELDRVLDRIAAQSTPAAPPLVALDMPDRQRSTNWQ</sequence>
<dbReference type="EMBL" id="BONX01000010">
    <property type="protein sequence ID" value="GIG95400.1"/>
    <property type="molecule type" value="Genomic_DNA"/>
</dbReference>
<comment type="caution">
    <text evidence="1">The sequence shown here is derived from an EMBL/GenBank/DDBJ whole genome shotgun (WGS) entry which is preliminary data.</text>
</comment>